<dbReference type="Gene3D" id="3.40.309.10">
    <property type="entry name" value="Aldehyde Dehydrogenase, Chain A, domain 2"/>
    <property type="match status" value="1"/>
</dbReference>
<dbReference type="GO" id="GO:0005759">
    <property type="term" value="C:mitochondrial matrix"/>
    <property type="evidence" value="ECO:0007669"/>
    <property type="project" value="TreeGrafter"/>
</dbReference>
<feature type="domain" description="Aldehyde dehydrogenase" evidence="3">
    <location>
        <begin position="93"/>
        <end position="554"/>
    </location>
</feature>
<organism evidence="4 5">
    <name type="scientific">Drosophila lebanonensis</name>
    <name type="common">Fruit fly</name>
    <name type="synonym">Scaptodrosophila lebanonensis</name>
    <dbReference type="NCBI Taxonomy" id="7225"/>
    <lineage>
        <taxon>Eukaryota</taxon>
        <taxon>Metazoa</taxon>
        <taxon>Ecdysozoa</taxon>
        <taxon>Arthropoda</taxon>
        <taxon>Hexapoda</taxon>
        <taxon>Insecta</taxon>
        <taxon>Pterygota</taxon>
        <taxon>Neoptera</taxon>
        <taxon>Endopterygota</taxon>
        <taxon>Diptera</taxon>
        <taxon>Brachycera</taxon>
        <taxon>Muscomorpha</taxon>
        <taxon>Ephydroidea</taxon>
        <taxon>Drosophilidae</taxon>
        <taxon>Scaptodrosophila</taxon>
    </lineage>
</organism>
<keyword evidence="1" id="KW-0560">Oxidoreductase</keyword>
<evidence type="ECO:0000256" key="1">
    <source>
        <dbReference type="ARBA" id="ARBA00023002"/>
    </source>
</evidence>
<dbReference type="OrthoDB" id="5322683at2759"/>
<dbReference type="InterPro" id="IPR015590">
    <property type="entry name" value="Aldehyde_DH_dom"/>
</dbReference>
<dbReference type="SUPFAM" id="SSF53720">
    <property type="entry name" value="ALDH-like"/>
    <property type="match status" value="1"/>
</dbReference>
<evidence type="ECO:0000259" key="3">
    <source>
        <dbReference type="Pfam" id="PF00171"/>
    </source>
</evidence>
<keyword evidence="4" id="KW-1185">Reference proteome</keyword>
<dbReference type="GO" id="GO:0010133">
    <property type="term" value="P:L-proline catabolic process to L-glutamate"/>
    <property type="evidence" value="ECO:0007669"/>
    <property type="project" value="TreeGrafter"/>
</dbReference>
<dbReference type="PANTHER" id="PTHR42862">
    <property type="entry name" value="DELTA-1-PYRROLINE-5-CARBOXYLATE DEHYDROGENASE 1, ISOFORM A-RELATED"/>
    <property type="match status" value="1"/>
</dbReference>
<evidence type="ECO:0000313" key="5">
    <source>
        <dbReference type="RefSeq" id="XP_030372594.1"/>
    </source>
</evidence>
<proteinExistence type="predicted"/>
<dbReference type="Proteomes" id="UP000504634">
    <property type="component" value="Unplaced"/>
</dbReference>
<dbReference type="InterPro" id="IPR050485">
    <property type="entry name" value="Proline_metab_enzyme"/>
</dbReference>
<evidence type="ECO:0000313" key="4">
    <source>
        <dbReference type="Proteomes" id="UP000504634"/>
    </source>
</evidence>
<reference evidence="5" key="1">
    <citation type="submission" date="2025-08" db="UniProtKB">
        <authorList>
            <consortium name="RefSeq"/>
        </authorList>
    </citation>
    <scope>IDENTIFICATION</scope>
    <source>
        <strain evidence="5">11010-0011.00</strain>
        <tissue evidence="5">Whole body</tissue>
    </source>
</reference>
<dbReference type="InterPro" id="IPR016163">
    <property type="entry name" value="Ald_DH_C"/>
</dbReference>
<dbReference type="FunFam" id="3.40.309.10:FF:000005">
    <property type="entry name" value="1-pyrroline-5-carboxylate dehydrogenase 1"/>
    <property type="match status" value="1"/>
</dbReference>
<protein>
    <submittedName>
        <fullName evidence="5">Delta-1-pyrroline-5-carboxylate dehydrogenase, mitochondrial</fullName>
    </submittedName>
</protein>
<gene>
    <name evidence="5" type="primary">LOC115622704</name>
</gene>
<dbReference type="Gene3D" id="3.40.605.10">
    <property type="entry name" value="Aldehyde Dehydrogenase, Chain A, domain 1"/>
    <property type="match status" value="1"/>
</dbReference>
<dbReference type="PANTHER" id="PTHR42862:SF1">
    <property type="entry name" value="DELTA-1-PYRROLINE-5-CARBOXYLATE DEHYDROGENASE 2, ISOFORM A-RELATED"/>
    <property type="match status" value="1"/>
</dbReference>
<dbReference type="GO" id="GO:0003842">
    <property type="term" value="F:L-glutamate gamma-semialdehyde dehydrogenase activity"/>
    <property type="evidence" value="ECO:0007669"/>
    <property type="project" value="TreeGrafter"/>
</dbReference>
<evidence type="ECO:0000256" key="2">
    <source>
        <dbReference type="ARBA" id="ARBA00023027"/>
    </source>
</evidence>
<accession>A0A6J2T9A1</accession>
<name>A0A6J2T9A1_DROLE</name>
<dbReference type="AlphaFoldDB" id="A0A6J2T9A1"/>
<sequence length="570" mass="63713">MHKLGVITATCQAQCCRFLSLCRHLSTADASSEMVPIPKADQLQQTDAYEESESRVRKRNLVTSHVLSQCRYRRKPLEVPTVVNTEEIYTNDTQTVTYPHEHNVCLARVYYANRCQIESAIKSALAAQGAWSLVPASERLHIWRKAADLIELEAPYLIAHIVLGLGRTLMDASNDVRRLISTLRSNADYMEHLSLLRFEIHCDSNVFPKFQLRPMDGIVAAMASFESASMSANLALCPALMGNTVLWNPALEVAPASYLIYQAFKRAGLPKGVINFVPANERLFLNTITDATHFSGLNYHGDAEKYRYIFKLVGDKMHNFICFPRLVAECYGKNFHFVHSSANVKHVCSSILEAAFTFAGQNANSLSRIYVPLSMWPELRKRLQESVKSLKMGDPAMPETQMGPVINREAFTRLKQLIERSINAYKLDFVCGGVCDDTTGYFVQPTIAVVTDPLSELLSQPILGPFLPVFVYADDSLNEALRLAAHQSKYSLSGSIFASKDEVISHCLTNLRMSASNLYVNERCTGNLRGLTPFGGNRLSGTNDKSGSAYFLMRWSSPLLIEETINPIER</sequence>
<dbReference type="Pfam" id="PF00171">
    <property type="entry name" value="Aldedh"/>
    <property type="match status" value="1"/>
</dbReference>
<keyword evidence="2" id="KW-0520">NAD</keyword>
<dbReference type="InterPro" id="IPR016162">
    <property type="entry name" value="Ald_DH_N"/>
</dbReference>
<dbReference type="RefSeq" id="XP_030372594.1">
    <property type="nucleotide sequence ID" value="XM_030516734.1"/>
</dbReference>
<dbReference type="InterPro" id="IPR016161">
    <property type="entry name" value="Ald_DH/histidinol_DH"/>
</dbReference>
<dbReference type="GeneID" id="115622704"/>